<dbReference type="EMBL" id="JBHSNG010000018">
    <property type="protein sequence ID" value="MFC5582425.1"/>
    <property type="molecule type" value="Genomic_DNA"/>
</dbReference>
<feature type="region of interest" description="Disordered" evidence="1">
    <location>
        <begin position="217"/>
        <end position="257"/>
    </location>
</feature>
<keyword evidence="3" id="KW-1185">Reference proteome</keyword>
<feature type="region of interest" description="Disordered" evidence="1">
    <location>
        <begin position="1"/>
        <end position="20"/>
    </location>
</feature>
<feature type="compositionally biased region" description="Polar residues" evidence="1">
    <location>
        <begin position="234"/>
        <end position="245"/>
    </location>
</feature>
<dbReference type="RefSeq" id="WP_377328498.1">
    <property type="nucleotide sequence ID" value="NZ_JBHSNG010000018.1"/>
</dbReference>
<evidence type="ECO:0000313" key="3">
    <source>
        <dbReference type="Proteomes" id="UP001596111"/>
    </source>
</evidence>
<accession>A0ABW0T1W6</accession>
<comment type="caution">
    <text evidence="2">The sequence shown here is derived from an EMBL/GenBank/DDBJ whole genome shotgun (WGS) entry which is preliminary data.</text>
</comment>
<feature type="region of interest" description="Disordered" evidence="1">
    <location>
        <begin position="50"/>
        <end position="92"/>
    </location>
</feature>
<reference evidence="3" key="1">
    <citation type="journal article" date="2019" name="Int. J. Syst. Evol. Microbiol.">
        <title>The Global Catalogue of Microorganisms (GCM) 10K type strain sequencing project: providing services to taxonomists for standard genome sequencing and annotation.</title>
        <authorList>
            <consortium name="The Broad Institute Genomics Platform"/>
            <consortium name="The Broad Institute Genome Sequencing Center for Infectious Disease"/>
            <person name="Wu L."/>
            <person name="Ma J."/>
        </authorList>
    </citation>
    <scope>NUCLEOTIDE SEQUENCE [LARGE SCALE GENOMIC DNA]</scope>
    <source>
        <strain evidence="3">CGMCC 1.13587</strain>
    </source>
</reference>
<dbReference type="Proteomes" id="UP001596111">
    <property type="component" value="Unassembled WGS sequence"/>
</dbReference>
<organism evidence="2 3">
    <name type="scientific">Rhodanobacter terrae</name>
    <dbReference type="NCBI Taxonomy" id="418647"/>
    <lineage>
        <taxon>Bacteria</taxon>
        <taxon>Pseudomonadati</taxon>
        <taxon>Pseudomonadota</taxon>
        <taxon>Gammaproteobacteria</taxon>
        <taxon>Lysobacterales</taxon>
        <taxon>Rhodanobacteraceae</taxon>
        <taxon>Rhodanobacter</taxon>
    </lineage>
</organism>
<gene>
    <name evidence="2" type="ORF">ACFPPB_14990</name>
</gene>
<proteinExistence type="predicted"/>
<name>A0ABW0T1W6_9GAMM</name>
<evidence type="ECO:0000313" key="2">
    <source>
        <dbReference type="EMBL" id="MFC5582425.1"/>
    </source>
</evidence>
<protein>
    <recommendedName>
        <fullName evidence="4">Meckel syndrome type 1 protein</fullName>
    </recommendedName>
</protein>
<feature type="compositionally biased region" description="Basic and acidic residues" evidence="1">
    <location>
        <begin position="61"/>
        <end position="76"/>
    </location>
</feature>
<feature type="compositionally biased region" description="Low complexity" evidence="1">
    <location>
        <begin position="217"/>
        <end position="233"/>
    </location>
</feature>
<evidence type="ECO:0000256" key="1">
    <source>
        <dbReference type="SAM" id="MobiDB-lite"/>
    </source>
</evidence>
<sequence>MTTRLPPQGPPEPDDELPGETGLAALYRQLPRSEPAPALDAAVLDAAAHALASGEENPTASHEDRTAAREPGDWVHPKQRVSPPVGRSSVEGSRRPHWLIALGSAAILVLAAGLAWHMHAWPPAESAPTAADSAAPAQAAVPAPRIASASAPTSPVEPVVAPMPPMPAMQQPLPKMVAAESPTPNVTALREAAANKHRARTSGEGYAASALRRTASSNPAAAASPMVAPQAASDSTANAAEQTLQEAAPGTPRVRGRMPVAPTPIEPFTGTDTASNASDTPAQELNKIRQLFALGRDDEARQRLTAFHLAHPRWDLPLDLQPKLSKP</sequence>
<evidence type="ECO:0008006" key="4">
    <source>
        <dbReference type="Google" id="ProtNLM"/>
    </source>
</evidence>